<feature type="compositionally biased region" description="Polar residues" evidence="1">
    <location>
        <begin position="160"/>
        <end position="177"/>
    </location>
</feature>
<comment type="caution">
    <text evidence="2">The sequence shown here is derived from an EMBL/GenBank/DDBJ whole genome shotgun (WGS) entry which is preliminary data.</text>
</comment>
<proteinExistence type="predicted"/>
<dbReference type="AlphaFoldDB" id="A0A1Y2HNB8"/>
<gene>
    <name evidence="2" type="ORF">BCR44DRAFT_1433394</name>
</gene>
<reference evidence="2 3" key="1">
    <citation type="submission" date="2016-07" db="EMBL/GenBank/DDBJ databases">
        <title>Pervasive Adenine N6-methylation of Active Genes in Fungi.</title>
        <authorList>
            <consortium name="DOE Joint Genome Institute"/>
            <person name="Mondo S.J."/>
            <person name="Dannebaum R.O."/>
            <person name="Kuo R.C."/>
            <person name="Labutti K."/>
            <person name="Haridas S."/>
            <person name="Kuo A."/>
            <person name="Salamov A."/>
            <person name="Ahrendt S.R."/>
            <person name="Lipzen A."/>
            <person name="Sullivan W."/>
            <person name="Andreopoulos W.B."/>
            <person name="Clum A."/>
            <person name="Lindquist E."/>
            <person name="Daum C."/>
            <person name="Ramamoorthy G.K."/>
            <person name="Gryganskyi A."/>
            <person name="Culley D."/>
            <person name="Magnuson J.K."/>
            <person name="James T.Y."/>
            <person name="O'Malley M.A."/>
            <person name="Stajich J.E."/>
            <person name="Spatafora J.W."/>
            <person name="Visel A."/>
            <person name="Grigoriev I.V."/>
        </authorList>
    </citation>
    <scope>NUCLEOTIDE SEQUENCE [LARGE SCALE GENOMIC DNA]</scope>
    <source>
        <strain evidence="2 3">PL171</strain>
    </source>
</reference>
<name>A0A1Y2HNB8_9FUNG</name>
<keyword evidence="3" id="KW-1185">Reference proteome</keyword>
<dbReference type="EMBL" id="MCFL01000019">
    <property type="protein sequence ID" value="ORZ36060.1"/>
    <property type="molecule type" value="Genomic_DNA"/>
</dbReference>
<accession>A0A1Y2HNB8</accession>
<organism evidence="2 3">
    <name type="scientific">Catenaria anguillulae PL171</name>
    <dbReference type="NCBI Taxonomy" id="765915"/>
    <lineage>
        <taxon>Eukaryota</taxon>
        <taxon>Fungi</taxon>
        <taxon>Fungi incertae sedis</taxon>
        <taxon>Blastocladiomycota</taxon>
        <taxon>Blastocladiomycetes</taxon>
        <taxon>Blastocladiales</taxon>
        <taxon>Catenariaceae</taxon>
        <taxon>Catenaria</taxon>
    </lineage>
</organism>
<evidence type="ECO:0000313" key="3">
    <source>
        <dbReference type="Proteomes" id="UP000193411"/>
    </source>
</evidence>
<evidence type="ECO:0000313" key="2">
    <source>
        <dbReference type="EMBL" id="ORZ36060.1"/>
    </source>
</evidence>
<evidence type="ECO:0000256" key="1">
    <source>
        <dbReference type="SAM" id="MobiDB-lite"/>
    </source>
</evidence>
<sequence length="177" mass="19696">MVIDFGTIRTIQVWRKVFNHLIDGPNIRGRYCGLADVAGILTPDNVTVVQYCKDPRLDCEVSERAFLEACKSGNTEILDWFVALETNLYELGHAAEIAAAKCCVCVLEWSDKQTMIPHRIESNRAGSCSRRPCGRGMSLSRNGSCADLKPIPPKSAPRRYSSQFCKSTLKRPSSQRG</sequence>
<feature type="region of interest" description="Disordered" evidence="1">
    <location>
        <begin position="144"/>
        <end position="177"/>
    </location>
</feature>
<protein>
    <submittedName>
        <fullName evidence="2">Uncharacterized protein</fullName>
    </submittedName>
</protein>
<dbReference type="Proteomes" id="UP000193411">
    <property type="component" value="Unassembled WGS sequence"/>
</dbReference>